<dbReference type="SUPFAM" id="SSF103473">
    <property type="entry name" value="MFS general substrate transporter"/>
    <property type="match status" value="1"/>
</dbReference>
<feature type="transmembrane region" description="Helical" evidence="7">
    <location>
        <begin position="209"/>
        <end position="233"/>
    </location>
</feature>
<evidence type="ECO:0000256" key="4">
    <source>
        <dbReference type="ARBA" id="ARBA00022692"/>
    </source>
</evidence>
<dbReference type="AlphaFoldDB" id="A0A2U3K725"/>
<dbReference type="PRINTS" id="PR01035">
    <property type="entry name" value="TCRTETA"/>
</dbReference>
<evidence type="ECO:0000256" key="1">
    <source>
        <dbReference type="ARBA" id="ARBA00004651"/>
    </source>
</evidence>
<dbReference type="PROSITE" id="PS50850">
    <property type="entry name" value="MFS"/>
    <property type="match status" value="1"/>
</dbReference>
<feature type="domain" description="Major facilitator superfamily (MFS) profile" evidence="8">
    <location>
        <begin position="8"/>
        <end position="385"/>
    </location>
</feature>
<feature type="transmembrane region" description="Helical" evidence="7">
    <location>
        <begin position="280"/>
        <end position="309"/>
    </location>
</feature>
<dbReference type="Pfam" id="PF07690">
    <property type="entry name" value="MFS_1"/>
    <property type="match status" value="1"/>
</dbReference>
<evidence type="ECO:0000256" key="7">
    <source>
        <dbReference type="SAM" id="Phobius"/>
    </source>
</evidence>
<accession>A0A2U3K725</accession>
<dbReference type="OrthoDB" id="9793283at2"/>
<dbReference type="Proteomes" id="UP000238916">
    <property type="component" value="Unassembled WGS sequence"/>
</dbReference>
<keyword evidence="3" id="KW-1003">Cell membrane</keyword>
<dbReference type="Gene3D" id="1.20.1250.20">
    <property type="entry name" value="MFS general substrate transporter like domains"/>
    <property type="match status" value="1"/>
</dbReference>
<evidence type="ECO:0000256" key="6">
    <source>
        <dbReference type="ARBA" id="ARBA00023136"/>
    </source>
</evidence>
<feature type="transmembrane region" description="Helical" evidence="7">
    <location>
        <begin position="161"/>
        <end position="181"/>
    </location>
</feature>
<dbReference type="GO" id="GO:0005886">
    <property type="term" value="C:plasma membrane"/>
    <property type="evidence" value="ECO:0007669"/>
    <property type="project" value="UniProtKB-SubCell"/>
</dbReference>
<dbReference type="PANTHER" id="PTHR43414:SF6">
    <property type="entry name" value="MULTIDRUG RESISTANCE PROTEIN MDTG"/>
    <property type="match status" value="1"/>
</dbReference>
<dbReference type="InterPro" id="IPR011701">
    <property type="entry name" value="MFS"/>
</dbReference>
<evidence type="ECO:0000313" key="10">
    <source>
        <dbReference type="Proteomes" id="UP000238916"/>
    </source>
</evidence>
<feature type="transmembrane region" description="Helical" evidence="7">
    <location>
        <begin position="133"/>
        <end position="155"/>
    </location>
</feature>
<evidence type="ECO:0000313" key="9">
    <source>
        <dbReference type="EMBL" id="SPF35360.1"/>
    </source>
</evidence>
<keyword evidence="6 7" id="KW-0472">Membrane</keyword>
<dbReference type="InterPro" id="IPR020846">
    <property type="entry name" value="MFS_dom"/>
</dbReference>
<reference evidence="10" key="1">
    <citation type="submission" date="2018-02" db="EMBL/GenBank/DDBJ databases">
        <authorList>
            <person name="Hausmann B."/>
        </authorList>
    </citation>
    <scope>NUCLEOTIDE SEQUENCE [LARGE SCALE GENOMIC DNA]</scope>
    <source>
        <strain evidence="10">Peat soil MAG SbF1</strain>
    </source>
</reference>
<dbReference type="InterPro" id="IPR036259">
    <property type="entry name" value="MFS_trans_sf"/>
</dbReference>
<organism evidence="9 10">
    <name type="scientific">Candidatus Desulfosporosinus infrequens</name>
    <dbReference type="NCBI Taxonomy" id="2043169"/>
    <lineage>
        <taxon>Bacteria</taxon>
        <taxon>Bacillati</taxon>
        <taxon>Bacillota</taxon>
        <taxon>Clostridia</taxon>
        <taxon>Eubacteriales</taxon>
        <taxon>Desulfitobacteriaceae</taxon>
        <taxon>Desulfosporosinus</taxon>
    </lineage>
</organism>
<dbReference type="InterPro" id="IPR001958">
    <property type="entry name" value="Tet-R_TetA/multi-R_MdtG-like"/>
</dbReference>
<dbReference type="GO" id="GO:0022857">
    <property type="term" value="F:transmembrane transporter activity"/>
    <property type="evidence" value="ECO:0007669"/>
    <property type="project" value="InterPro"/>
</dbReference>
<sequence>MQKKMMGPLAILLIIQFLVMVGFGIVIPILPFFVGKLGGSALSLGIFMSVYSFMQFVFAPIWGRLSDRIGRRPVLLIGLGGYGVTFLMFGMINNLYLLIGLRALAGMVSSATLPTAMAYLSDITEGADRSKRMGMLGATMGLGMVFGPALGGWLGHYSFSLPFFVAGGLALLLLPITWTFLPESLQRPISDVPGRRRPRLTLEVIKDPLFALFAFNFVISFSMSMFESTFAFFSAAKVGFGPEQMGMTFAILGIFAVIVQGGLIGPLVKKFGEARLVNSGAILSSCGLILIILAGNAVLLVMATVVFMVGNSLMTPTSSSLVTKQKSRGQGASLGYFQSFASLGRVFGPVTGGALYRIGMGLPYITGATFLVSIVVLAGRKLDARTRTSLV</sequence>
<keyword evidence="4 7" id="KW-0812">Transmembrane</keyword>
<feature type="transmembrane region" description="Helical" evidence="7">
    <location>
        <begin position="74"/>
        <end position="92"/>
    </location>
</feature>
<dbReference type="PANTHER" id="PTHR43414">
    <property type="entry name" value="MULTIDRUG RESISTANCE PROTEIN MDTG"/>
    <property type="match status" value="1"/>
</dbReference>
<keyword evidence="5 7" id="KW-1133">Transmembrane helix</keyword>
<evidence type="ECO:0000256" key="3">
    <source>
        <dbReference type="ARBA" id="ARBA00022475"/>
    </source>
</evidence>
<feature type="transmembrane region" description="Helical" evidence="7">
    <location>
        <begin position="98"/>
        <end position="121"/>
    </location>
</feature>
<keyword evidence="2" id="KW-0813">Transport</keyword>
<feature type="transmembrane region" description="Helical" evidence="7">
    <location>
        <begin position="245"/>
        <end position="268"/>
    </location>
</feature>
<name>A0A2U3K725_9FIRM</name>
<evidence type="ECO:0000256" key="5">
    <source>
        <dbReference type="ARBA" id="ARBA00022989"/>
    </source>
</evidence>
<evidence type="ECO:0000256" key="2">
    <source>
        <dbReference type="ARBA" id="ARBA00022448"/>
    </source>
</evidence>
<gene>
    <name evidence="9" type="ORF">SBF1_1490005</name>
</gene>
<proteinExistence type="predicted"/>
<feature type="transmembrane region" description="Helical" evidence="7">
    <location>
        <begin position="40"/>
        <end position="62"/>
    </location>
</feature>
<protein>
    <submittedName>
        <fullName evidence="9">Major Facilitator Superfamily protein</fullName>
    </submittedName>
</protein>
<evidence type="ECO:0000259" key="8">
    <source>
        <dbReference type="PROSITE" id="PS50850"/>
    </source>
</evidence>
<feature type="transmembrane region" description="Helical" evidence="7">
    <location>
        <begin position="9"/>
        <end position="34"/>
    </location>
</feature>
<feature type="transmembrane region" description="Helical" evidence="7">
    <location>
        <begin position="354"/>
        <end position="378"/>
    </location>
</feature>
<comment type="subcellular location">
    <subcellularLocation>
        <location evidence="1">Cell membrane</location>
        <topology evidence="1">Multi-pass membrane protein</topology>
    </subcellularLocation>
</comment>
<dbReference type="EMBL" id="OMOF01000056">
    <property type="protein sequence ID" value="SPF35360.1"/>
    <property type="molecule type" value="Genomic_DNA"/>
</dbReference>